<evidence type="ECO:0008006" key="3">
    <source>
        <dbReference type="Google" id="ProtNLM"/>
    </source>
</evidence>
<organism evidence="1 2">
    <name type="scientific">Novipirellula rosea</name>
    <dbReference type="NCBI Taxonomy" id="1031540"/>
    <lineage>
        <taxon>Bacteria</taxon>
        <taxon>Pseudomonadati</taxon>
        <taxon>Planctomycetota</taxon>
        <taxon>Planctomycetia</taxon>
        <taxon>Pirellulales</taxon>
        <taxon>Pirellulaceae</taxon>
        <taxon>Novipirellula</taxon>
    </lineage>
</organism>
<gene>
    <name evidence="1" type="ORF">GCM10023156_69220</name>
</gene>
<dbReference type="SUPFAM" id="SSF51197">
    <property type="entry name" value="Clavaminate synthase-like"/>
    <property type="match status" value="1"/>
</dbReference>
<evidence type="ECO:0000313" key="1">
    <source>
        <dbReference type="EMBL" id="GAA4472536.1"/>
    </source>
</evidence>
<dbReference type="Gene3D" id="2.60.120.620">
    <property type="entry name" value="q2cbj1_9rhob like domain"/>
    <property type="match status" value="1"/>
</dbReference>
<dbReference type="Proteomes" id="UP001500840">
    <property type="component" value="Unassembled WGS sequence"/>
</dbReference>
<dbReference type="InterPro" id="IPR008775">
    <property type="entry name" value="Phytyl_CoA_dOase-like"/>
</dbReference>
<name>A0ABP8NW57_9BACT</name>
<protein>
    <recommendedName>
        <fullName evidence="3">Phytanoyl-CoA dioxygenase (PhyH)</fullName>
    </recommendedName>
</protein>
<keyword evidence="2" id="KW-1185">Reference proteome</keyword>
<comment type="caution">
    <text evidence="1">The sequence shown here is derived from an EMBL/GenBank/DDBJ whole genome shotgun (WGS) entry which is preliminary data.</text>
</comment>
<evidence type="ECO:0000313" key="2">
    <source>
        <dbReference type="Proteomes" id="UP001500840"/>
    </source>
</evidence>
<dbReference type="PANTHER" id="PTHR20883:SF51">
    <property type="entry name" value="PHYTANOYL-COA HYDROXYLASE"/>
    <property type="match status" value="1"/>
</dbReference>
<accession>A0ABP8NW57</accession>
<dbReference type="RefSeq" id="WP_345328327.1">
    <property type="nucleotide sequence ID" value="NZ_BAABGA010000120.1"/>
</dbReference>
<dbReference type="EMBL" id="BAABGA010000120">
    <property type="protein sequence ID" value="GAA4472536.1"/>
    <property type="molecule type" value="Genomic_DNA"/>
</dbReference>
<sequence length="266" mass="30246">MDGQFNAIADHVDRVGTEALAGRFKLSLGQQWEYENHGFVVLDQVIDVAAIAEMRDAITKMVTQYSLPGESPMDACIRLNHENDRALYNIYCVSHQSAAMNRLREQCREIVEQVVPKDSGVLIDVDSHIIFCIPDSTRLTWGWHQESTYDVFDGNGVNFCLPIFERATRENGSMSVLRGSHVMGKLPFDKVKEHENGATTLVPQGIQEYEEAFDEVVFEADPGSLVMFNRHLIHRSNQNQTPRPRITAVIRFMQIESLPESFEKPY</sequence>
<proteinExistence type="predicted"/>
<dbReference type="Pfam" id="PF05721">
    <property type="entry name" value="PhyH"/>
    <property type="match status" value="1"/>
</dbReference>
<dbReference type="PANTHER" id="PTHR20883">
    <property type="entry name" value="PHYTANOYL-COA DIOXYGENASE DOMAIN CONTAINING 1"/>
    <property type="match status" value="1"/>
</dbReference>
<reference evidence="2" key="1">
    <citation type="journal article" date="2019" name="Int. J. Syst. Evol. Microbiol.">
        <title>The Global Catalogue of Microorganisms (GCM) 10K type strain sequencing project: providing services to taxonomists for standard genome sequencing and annotation.</title>
        <authorList>
            <consortium name="The Broad Institute Genomics Platform"/>
            <consortium name="The Broad Institute Genome Sequencing Center for Infectious Disease"/>
            <person name="Wu L."/>
            <person name="Ma J."/>
        </authorList>
    </citation>
    <scope>NUCLEOTIDE SEQUENCE [LARGE SCALE GENOMIC DNA]</scope>
    <source>
        <strain evidence="2">JCM 17759</strain>
    </source>
</reference>